<sequence>MAAAKQIPVSMLSGFLGSGKTTLLRYLLENSKLKIGCIVNDVASVNIDAKLIRNDRSREKNTGTNTTSDLADTIELANGCACCSIQDELFGSFEQLLALADGKGATYDRFVMENSGVAEPQNIRDLFNESIAEGNPLMQRIRLDTMVTIVDAGTFIQDYASRVPLAARPDLGEGGNLRPVVDLLVEQIECADFVLLNKIDMLKEGDLEGLSQIAASLNPLAKVISCEQARISLDEVFGPEAKGFIAGLNTEGHHRGAVAAVKSQQLKESAKDKHAHEEHAHDSASHAHGHDEKHGHHDHDHSTHDHGHGEHKECTEEHEHTEDCKAHDHKGHDHKHDHAGHDHSHHDHSHKERQETTAAARFGIRSFVYSRRRPFHPQRLREMVLQWMPVSQNAETKAPAAVGDSPIKSVLRSKGFMWMSHNHMTAYYWSHAGQHFEIRDEGDWWAAVPQEEWPTHQAQRDIINSDFDKSTPYGDRRQEIVFIGAGMNEEAICKQMDGALLTEEELQKYNQKWNVQFQ</sequence>
<comment type="caution">
    <text evidence="3">The sequence shown here is derived from an EMBL/GenBank/DDBJ whole genome shotgun (WGS) entry which is preliminary data.</text>
</comment>
<feature type="domain" description="CobW C-terminal" evidence="2">
    <location>
        <begin position="364"/>
        <end position="500"/>
    </location>
</feature>
<dbReference type="CDD" id="cd03112">
    <property type="entry name" value="CobW-like"/>
    <property type="match status" value="1"/>
</dbReference>
<dbReference type="PANTHER" id="PTHR43603">
    <property type="entry name" value="COBW DOMAIN-CONTAINING PROTEIN DDB_G0274527"/>
    <property type="match status" value="1"/>
</dbReference>
<dbReference type="SMART" id="SM00833">
    <property type="entry name" value="CobW_C"/>
    <property type="match status" value="1"/>
</dbReference>
<evidence type="ECO:0000256" key="1">
    <source>
        <dbReference type="SAM" id="MobiDB-lite"/>
    </source>
</evidence>
<evidence type="ECO:0000313" key="3">
    <source>
        <dbReference type="EMBL" id="CAL5220998.1"/>
    </source>
</evidence>
<dbReference type="InterPro" id="IPR003495">
    <property type="entry name" value="CobW/HypB/UreG_nucleotide-bd"/>
</dbReference>
<dbReference type="InterPro" id="IPR027417">
    <property type="entry name" value="P-loop_NTPase"/>
</dbReference>
<name>A0ABP1FM05_9CHLO</name>
<accession>A0ABP1FM05</accession>
<feature type="compositionally biased region" description="Basic and acidic residues" evidence="1">
    <location>
        <begin position="268"/>
        <end position="355"/>
    </location>
</feature>
<dbReference type="SUPFAM" id="SSF52540">
    <property type="entry name" value="P-loop containing nucleoside triphosphate hydrolases"/>
    <property type="match status" value="1"/>
</dbReference>
<dbReference type="EMBL" id="CAXHTA020000004">
    <property type="protein sequence ID" value="CAL5220998.1"/>
    <property type="molecule type" value="Genomic_DNA"/>
</dbReference>
<feature type="region of interest" description="Disordered" evidence="1">
    <location>
        <begin position="263"/>
        <end position="356"/>
    </location>
</feature>
<gene>
    <name evidence="3" type="primary">g3113</name>
    <name evidence="3" type="ORF">VP750_LOCUS2657</name>
</gene>
<evidence type="ECO:0000259" key="2">
    <source>
        <dbReference type="SMART" id="SM00833"/>
    </source>
</evidence>
<dbReference type="InterPro" id="IPR051927">
    <property type="entry name" value="Zn_Chap_cDPG_Synth"/>
</dbReference>
<dbReference type="PANTHER" id="PTHR43603:SF1">
    <property type="entry name" value="ZINC-REGULATED GTPASE METALLOPROTEIN ACTIVATOR 1"/>
    <property type="match status" value="1"/>
</dbReference>
<dbReference type="Pfam" id="PF02492">
    <property type="entry name" value="cobW"/>
    <property type="match status" value="1"/>
</dbReference>
<reference evidence="3 4" key="1">
    <citation type="submission" date="2024-06" db="EMBL/GenBank/DDBJ databases">
        <authorList>
            <person name="Kraege A."/>
            <person name="Thomma B."/>
        </authorList>
    </citation>
    <scope>NUCLEOTIDE SEQUENCE [LARGE SCALE GENOMIC DNA]</scope>
</reference>
<organism evidence="3 4">
    <name type="scientific">Coccomyxa viridis</name>
    <dbReference type="NCBI Taxonomy" id="1274662"/>
    <lineage>
        <taxon>Eukaryota</taxon>
        <taxon>Viridiplantae</taxon>
        <taxon>Chlorophyta</taxon>
        <taxon>core chlorophytes</taxon>
        <taxon>Trebouxiophyceae</taxon>
        <taxon>Trebouxiophyceae incertae sedis</taxon>
        <taxon>Coccomyxaceae</taxon>
        <taxon>Coccomyxa</taxon>
    </lineage>
</organism>
<proteinExistence type="predicted"/>
<keyword evidence="4" id="KW-1185">Reference proteome</keyword>
<evidence type="ECO:0000313" key="4">
    <source>
        <dbReference type="Proteomes" id="UP001497392"/>
    </source>
</evidence>
<dbReference type="Gene3D" id="3.40.50.300">
    <property type="entry name" value="P-loop containing nucleotide triphosphate hydrolases"/>
    <property type="match status" value="1"/>
</dbReference>
<dbReference type="Pfam" id="PF07683">
    <property type="entry name" value="CobW_C"/>
    <property type="match status" value="1"/>
</dbReference>
<dbReference type="SUPFAM" id="SSF90002">
    <property type="entry name" value="Hypothetical protein YjiA, C-terminal domain"/>
    <property type="match status" value="1"/>
</dbReference>
<protein>
    <submittedName>
        <fullName evidence="3">G3113 protein</fullName>
    </submittedName>
</protein>
<dbReference type="Proteomes" id="UP001497392">
    <property type="component" value="Unassembled WGS sequence"/>
</dbReference>
<dbReference type="InterPro" id="IPR011629">
    <property type="entry name" value="CobW-like_C"/>
</dbReference>